<evidence type="ECO:0000256" key="2">
    <source>
        <dbReference type="ARBA" id="ARBA00023034"/>
    </source>
</evidence>
<comment type="subcellular location">
    <subcellularLocation>
        <location evidence="1">Golgi apparatus</location>
    </subcellularLocation>
</comment>
<accession>A0A4U5JAB4</accession>
<dbReference type="InterPro" id="IPR037595">
    <property type="entry name" value="RGP_fam"/>
</dbReference>
<dbReference type="Pfam" id="PF03214">
    <property type="entry name" value="RGP"/>
    <property type="match status" value="1"/>
</dbReference>
<dbReference type="OrthoDB" id="296676at2157"/>
<keyword evidence="2" id="KW-0333">Golgi apparatus</keyword>
<proteinExistence type="predicted"/>
<name>A0A4U5JAB4_9EURY</name>
<dbReference type="PANTHER" id="PTHR31682">
    <property type="entry name" value="UDP-ARABINOSE MUTASE"/>
    <property type="match status" value="1"/>
</dbReference>
<dbReference type="GO" id="GO:0005829">
    <property type="term" value="C:cytosol"/>
    <property type="evidence" value="ECO:0007669"/>
    <property type="project" value="TreeGrafter"/>
</dbReference>
<dbReference type="RefSeq" id="WP_137277564.1">
    <property type="nucleotide sequence ID" value="NZ_QKNX01000009.1"/>
</dbReference>
<protein>
    <submittedName>
        <fullName evidence="3">Alpha-1 4-glucan-protein synthase</fullName>
    </submittedName>
</protein>
<evidence type="ECO:0000256" key="1">
    <source>
        <dbReference type="ARBA" id="ARBA00004555"/>
    </source>
</evidence>
<comment type="caution">
    <text evidence="3">The sequence shown here is derived from an EMBL/GenBank/DDBJ whole genome shotgun (WGS) entry which is preliminary data.</text>
</comment>
<gene>
    <name evidence="3" type="ORF">DM868_14530</name>
</gene>
<dbReference type="InterPro" id="IPR029044">
    <property type="entry name" value="Nucleotide-diphossugar_trans"/>
</dbReference>
<dbReference type="AlphaFoldDB" id="A0A4U5JAB4"/>
<sequence length="399" mass="45276">MGTTNRSDQDICVVVPTIREYECIRAYVENAREHGFDTSRLFVLLVTEDFCDTDDMRAMLDDLDVSGAVFDGTRREEWYEDNGVAEYAHVVPAASHAETSFGLLYMWANERFEYGFFIDDDTLPHEGDFFGRHMRNLAFGGEIERVSSDEQWVNVLYQRADEHGLYPRGYPYSAMDETVETDTVEIDGGNVVASQGLWTNVPDLDAVRILMDGDLRGQAQTRTATGDFESDFIADRGNYLTVCSMNLAFRREVIPAFYQLPMDDNAWDVGRFDDIWSGVFLKRACDLLGGRIYNGRPLCEHNKAPRSTFDDLHNEVAGLELNEHLWELVDDVEPDLPDASRTPDRYAAVFEAMAHRLADGEFDEYRNGGFFNHVGAYMLDWLECLEALASVETPAVADD</sequence>
<evidence type="ECO:0000313" key="4">
    <source>
        <dbReference type="Proteomes" id="UP000308037"/>
    </source>
</evidence>
<reference evidence="3 4" key="1">
    <citation type="submission" date="2019-04" db="EMBL/GenBank/DDBJ databases">
        <title>Natronomonas sp. F20-122 a newhaloarchaeon isolated from a saline saltern of Isla Bacuta, Huelva, Spain.</title>
        <authorList>
            <person name="Duran-Viseras A."/>
            <person name="Sanchez-Porro C."/>
            <person name="Ventosa A."/>
        </authorList>
    </citation>
    <scope>NUCLEOTIDE SEQUENCE [LARGE SCALE GENOMIC DNA]</scope>
    <source>
        <strain evidence="3 4">F20-122</strain>
    </source>
</reference>
<keyword evidence="4" id="KW-1185">Reference proteome</keyword>
<dbReference type="EMBL" id="QKNX01000009">
    <property type="protein sequence ID" value="TKR24447.1"/>
    <property type="molecule type" value="Genomic_DNA"/>
</dbReference>
<dbReference type="GO" id="GO:0033356">
    <property type="term" value="P:UDP-L-arabinose metabolic process"/>
    <property type="evidence" value="ECO:0007669"/>
    <property type="project" value="TreeGrafter"/>
</dbReference>
<evidence type="ECO:0000313" key="3">
    <source>
        <dbReference type="EMBL" id="TKR24447.1"/>
    </source>
</evidence>
<dbReference type="GO" id="GO:0052691">
    <property type="term" value="F:UDP-arabinopyranose mutase activity"/>
    <property type="evidence" value="ECO:0007669"/>
    <property type="project" value="TreeGrafter"/>
</dbReference>
<dbReference type="Proteomes" id="UP000308037">
    <property type="component" value="Unassembled WGS sequence"/>
</dbReference>
<organism evidence="3 4">
    <name type="scientific">Natronomonas salsuginis</name>
    <dbReference type="NCBI Taxonomy" id="2217661"/>
    <lineage>
        <taxon>Archaea</taxon>
        <taxon>Methanobacteriati</taxon>
        <taxon>Methanobacteriota</taxon>
        <taxon>Stenosarchaea group</taxon>
        <taxon>Halobacteria</taxon>
        <taxon>Halobacteriales</taxon>
        <taxon>Natronomonadaceae</taxon>
        <taxon>Natronomonas</taxon>
    </lineage>
</organism>
<dbReference type="SUPFAM" id="SSF53448">
    <property type="entry name" value="Nucleotide-diphospho-sugar transferases"/>
    <property type="match status" value="1"/>
</dbReference>
<dbReference type="PANTHER" id="PTHR31682:SF44">
    <property type="entry name" value="UDP-ARABINOPYRANOSE MUTASE 3"/>
    <property type="match status" value="1"/>
</dbReference>